<evidence type="ECO:0000313" key="15">
    <source>
        <dbReference type="EMBL" id="MBK3517925.1"/>
    </source>
</evidence>
<dbReference type="RefSeq" id="WP_200465155.1">
    <property type="nucleotide sequence ID" value="NZ_JAENRR010000024.1"/>
</dbReference>
<evidence type="ECO:0000256" key="4">
    <source>
        <dbReference type="ARBA" id="ARBA00005250"/>
    </source>
</evidence>
<evidence type="ECO:0000313" key="16">
    <source>
        <dbReference type="Proteomes" id="UP000605676"/>
    </source>
</evidence>
<evidence type="ECO:0000256" key="1">
    <source>
        <dbReference type="ARBA" id="ARBA00001526"/>
    </source>
</evidence>
<feature type="chain" id="PRO_5047250290" description="beta-lactamase" evidence="13">
    <location>
        <begin position="21"/>
        <end position="251"/>
    </location>
</feature>
<accession>A0ABS1HJZ6</accession>
<comment type="catalytic activity">
    <reaction evidence="1">
        <text>a beta-lactam + H2O = a substituted beta-amino acid</text>
        <dbReference type="Rhea" id="RHEA:20401"/>
        <dbReference type="ChEBI" id="CHEBI:15377"/>
        <dbReference type="ChEBI" id="CHEBI:35627"/>
        <dbReference type="ChEBI" id="CHEBI:140347"/>
        <dbReference type="EC" id="3.5.2.6"/>
    </reaction>
</comment>
<comment type="subunit">
    <text evidence="5">Monomer.</text>
</comment>
<comment type="caution">
    <text evidence="15">The sequence shown here is derived from an EMBL/GenBank/DDBJ whole genome shotgun (WGS) entry which is preliminary data.</text>
</comment>
<comment type="similarity">
    <text evidence="4">Belongs to the metallo-beta-lactamase superfamily. Class-B beta-lactamase family.</text>
</comment>
<proteinExistence type="inferred from homology"/>
<evidence type="ECO:0000256" key="3">
    <source>
        <dbReference type="ARBA" id="ARBA00004418"/>
    </source>
</evidence>
<dbReference type="GO" id="GO:0008800">
    <property type="term" value="F:beta-lactamase activity"/>
    <property type="evidence" value="ECO:0007669"/>
    <property type="project" value="UniProtKB-EC"/>
</dbReference>
<evidence type="ECO:0000256" key="8">
    <source>
        <dbReference type="ARBA" id="ARBA00022729"/>
    </source>
</evidence>
<feature type="domain" description="Metallo-beta-lactamase" evidence="14">
    <location>
        <begin position="56"/>
        <end position="226"/>
    </location>
</feature>
<organism evidence="15 16">
    <name type="scientific">Carboxylicivirga marina</name>
    <dbReference type="NCBI Taxonomy" id="2800988"/>
    <lineage>
        <taxon>Bacteria</taxon>
        <taxon>Pseudomonadati</taxon>
        <taxon>Bacteroidota</taxon>
        <taxon>Bacteroidia</taxon>
        <taxon>Marinilabiliales</taxon>
        <taxon>Marinilabiliaceae</taxon>
        <taxon>Carboxylicivirga</taxon>
    </lineage>
</organism>
<dbReference type="Proteomes" id="UP000605676">
    <property type="component" value="Unassembled WGS sequence"/>
</dbReference>
<sequence length="251" mass="28133">MKALAITFIFSMFLFTNTEAQSDTIVINKDLQLIHLQDSVFVHISWVDSKKWGRFSNNGLLIIKNGEAVMVDTPMSNEQTKEICDYLNIVWEVKVRALIAGHFHEDCIGGLEYLQSIGAKSLASNLTIAKCQEEGLPVPSIGFDKEYDCLFNELPIEFRFFGAGHSFDNITIWLPQQKILFGGCLVKAAHARNLGNLSHAVVDDWDVTIEKVQYAYPEVVMVIPGHGAIGKSDLLSHTIQLVKTYRTQNTN</sequence>
<evidence type="ECO:0000256" key="12">
    <source>
        <dbReference type="ARBA" id="ARBA00023251"/>
    </source>
</evidence>
<name>A0ABS1HJZ6_9BACT</name>
<evidence type="ECO:0000256" key="10">
    <source>
        <dbReference type="ARBA" id="ARBA00022801"/>
    </source>
</evidence>
<evidence type="ECO:0000256" key="7">
    <source>
        <dbReference type="ARBA" id="ARBA00022723"/>
    </source>
</evidence>
<keyword evidence="8 13" id="KW-0732">Signal</keyword>
<evidence type="ECO:0000256" key="6">
    <source>
        <dbReference type="ARBA" id="ARBA00012865"/>
    </source>
</evidence>
<keyword evidence="10 15" id="KW-0378">Hydrolase</keyword>
<dbReference type="PANTHER" id="PTHR42951:SF4">
    <property type="entry name" value="ACYL-COENZYME A THIOESTERASE MBLAC2"/>
    <property type="match status" value="1"/>
</dbReference>
<dbReference type="InterPro" id="IPR050855">
    <property type="entry name" value="NDM-1-like"/>
</dbReference>
<evidence type="ECO:0000256" key="2">
    <source>
        <dbReference type="ARBA" id="ARBA00001947"/>
    </source>
</evidence>
<dbReference type="EC" id="3.5.2.6" evidence="6"/>
<dbReference type="EMBL" id="JAENRR010000024">
    <property type="protein sequence ID" value="MBK3517925.1"/>
    <property type="molecule type" value="Genomic_DNA"/>
</dbReference>
<reference evidence="15 16" key="1">
    <citation type="submission" date="2021-01" db="EMBL/GenBank/DDBJ databases">
        <title>Carboxyliciviraga sp.nov., isolated from coastal sediments.</title>
        <authorList>
            <person name="Lu D."/>
            <person name="Zhang T."/>
        </authorList>
    </citation>
    <scope>NUCLEOTIDE SEQUENCE [LARGE SCALE GENOMIC DNA]</scope>
    <source>
        <strain evidence="15 16">N1Y132</strain>
    </source>
</reference>
<dbReference type="Pfam" id="PF00753">
    <property type="entry name" value="Lactamase_B"/>
    <property type="match status" value="1"/>
</dbReference>
<evidence type="ECO:0000256" key="11">
    <source>
        <dbReference type="ARBA" id="ARBA00022833"/>
    </source>
</evidence>
<dbReference type="SMART" id="SM00849">
    <property type="entry name" value="Lactamase_B"/>
    <property type="match status" value="1"/>
</dbReference>
<keyword evidence="9" id="KW-0574">Periplasm</keyword>
<dbReference type="NCBIfam" id="NF033088">
    <property type="entry name" value="bla_subclass_B1"/>
    <property type="match status" value="1"/>
</dbReference>
<evidence type="ECO:0000256" key="13">
    <source>
        <dbReference type="SAM" id="SignalP"/>
    </source>
</evidence>
<dbReference type="InterPro" id="IPR001279">
    <property type="entry name" value="Metallo-B-lactamas"/>
</dbReference>
<dbReference type="InterPro" id="IPR058199">
    <property type="entry name" value="BlaB//VIM/IMP-1"/>
</dbReference>
<dbReference type="PANTHER" id="PTHR42951">
    <property type="entry name" value="METALLO-BETA-LACTAMASE DOMAIN-CONTAINING"/>
    <property type="match status" value="1"/>
</dbReference>
<keyword evidence="12" id="KW-0046">Antibiotic resistance</keyword>
<evidence type="ECO:0000259" key="14">
    <source>
        <dbReference type="SMART" id="SM00849"/>
    </source>
</evidence>
<comment type="subcellular location">
    <subcellularLocation>
        <location evidence="3">Periplasm</location>
    </subcellularLocation>
</comment>
<comment type="cofactor">
    <cofactor evidence="2">
        <name>Zn(2+)</name>
        <dbReference type="ChEBI" id="CHEBI:29105"/>
    </cofactor>
</comment>
<evidence type="ECO:0000256" key="9">
    <source>
        <dbReference type="ARBA" id="ARBA00022764"/>
    </source>
</evidence>
<protein>
    <recommendedName>
        <fullName evidence="6">beta-lactamase</fullName>
        <ecNumber evidence="6">3.5.2.6</ecNumber>
    </recommendedName>
</protein>
<keyword evidence="7" id="KW-0479">Metal-binding</keyword>
<dbReference type="InterPro" id="IPR036866">
    <property type="entry name" value="RibonucZ/Hydroxyglut_hydro"/>
</dbReference>
<dbReference type="PROSITE" id="PS00744">
    <property type="entry name" value="BETA_LACTAMASE_B_2"/>
    <property type="match status" value="1"/>
</dbReference>
<evidence type="ECO:0000256" key="5">
    <source>
        <dbReference type="ARBA" id="ARBA00011245"/>
    </source>
</evidence>
<gene>
    <name evidence="15" type="primary">bla</name>
    <name evidence="15" type="ORF">JIV24_11330</name>
</gene>
<dbReference type="Gene3D" id="3.60.15.10">
    <property type="entry name" value="Ribonuclease Z/Hydroxyacylglutathione hydrolase-like"/>
    <property type="match status" value="1"/>
</dbReference>
<feature type="signal peptide" evidence="13">
    <location>
        <begin position="1"/>
        <end position="20"/>
    </location>
</feature>
<dbReference type="InterPro" id="IPR001018">
    <property type="entry name" value="Beta-lactamase_class-B_CS"/>
</dbReference>
<keyword evidence="16" id="KW-1185">Reference proteome</keyword>
<dbReference type="SUPFAM" id="SSF56281">
    <property type="entry name" value="Metallo-hydrolase/oxidoreductase"/>
    <property type="match status" value="1"/>
</dbReference>
<keyword evidence="11" id="KW-0862">Zinc</keyword>